<dbReference type="EMBL" id="JAKWJU010000002">
    <property type="protein sequence ID" value="MCH6163117.1"/>
    <property type="molecule type" value="Genomic_DNA"/>
</dbReference>
<dbReference type="InterPro" id="IPR045608">
    <property type="entry name" value="Trypco2"/>
</dbReference>
<name>A0ABS9T3N6_9ACTN</name>
<dbReference type="Proteomes" id="UP001166784">
    <property type="component" value="Unassembled WGS sequence"/>
</dbReference>
<sequence>MPDFESVELAAAVRAVRDELVRASADAEGETVRFDVGEIEMEFAVELRHDAGAKGGFKAWVVSADTDARTSRARTHRVAFTLTPRNAATGRGVEIGADSPGNTRDFGSVSAGGARRGLRTDGSAEHDARTDGSPGDGR</sequence>
<evidence type="ECO:0000256" key="1">
    <source>
        <dbReference type="SAM" id="MobiDB-lite"/>
    </source>
</evidence>
<feature type="compositionally biased region" description="Basic and acidic residues" evidence="1">
    <location>
        <begin position="118"/>
        <end position="130"/>
    </location>
</feature>
<protein>
    <recommendedName>
        <fullName evidence="2">Trypsin-co-occurring domain-containing protein</fullName>
    </recommendedName>
</protein>
<evidence type="ECO:0000259" key="2">
    <source>
        <dbReference type="Pfam" id="PF19631"/>
    </source>
</evidence>
<evidence type="ECO:0000313" key="3">
    <source>
        <dbReference type="EMBL" id="MCH6163117.1"/>
    </source>
</evidence>
<organism evidence="3 4">
    <name type="scientific">Streptomyces marispadix</name>
    <dbReference type="NCBI Taxonomy" id="2922868"/>
    <lineage>
        <taxon>Bacteria</taxon>
        <taxon>Bacillati</taxon>
        <taxon>Actinomycetota</taxon>
        <taxon>Actinomycetes</taxon>
        <taxon>Kitasatosporales</taxon>
        <taxon>Streptomycetaceae</taxon>
        <taxon>Streptomyces</taxon>
    </lineage>
</organism>
<dbReference type="RefSeq" id="WP_241061965.1">
    <property type="nucleotide sequence ID" value="NZ_JAKWJU010000002.1"/>
</dbReference>
<comment type="caution">
    <text evidence="3">The sequence shown here is derived from an EMBL/GenBank/DDBJ whole genome shotgun (WGS) entry which is preliminary data.</text>
</comment>
<reference evidence="3" key="1">
    <citation type="submission" date="2022-03" db="EMBL/GenBank/DDBJ databases">
        <authorList>
            <person name="Santos J.D.N."/>
            <person name="Kallscheuer N."/>
            <person name="Jogler C."/>
            <person name="Lage O.M."/>
        </authorList>
    </citation>
    <scope>NUCLEOTIDE SEQUENCE</scope>
    <source>
        <strain evidence="3">M600PL45_2</strain>
    </source>
</reference>
<dbReference type="Pfam" id="PF19631">
    <property type="entry name" value="Trypco2"/>
    <property type="match status" value="1"/>
</dbReference>
<keyword evidence="4" id="KW-1185">Reference proteome</keyword>
<gene>
    <name evidence="3" type="ORF">MMA15_22810</name>
</gene>
<evidence type="ECO:0000313" key="4">
    <source>
        <dbReference type="Proteomes" id="UP001166784"/>
    </source>
</evidence>
<feature type="region of interest" description="Disordered" evidence="1">
    <location>
        <begin position="87"/>
        <end position="138"/>
    </location>
</feature>
<feature type="domain" description="Trypsin-co-occurring" evidence="2">
    <location>
        <begin position="7"/>
        <end position="84"/>
    </location>
</feature>
<accession>A0ABS9T3N6</accession>
<reference evidence="3" key="2">
    <citation type="journal article" date="2023" name="Int. J. Syst. Evol. Microbiol.">
        <title>Streptomyces marispadix sp. nov., isolated from marine beach sediment of the Northern Coast of Portugal.</title>
        <authorList>
            <person name="dos Santos J.D.N."/>
            <person name="Vitorino I.R."/>
            <person name="Kallscheuer N."/>
            <person name="Srivastava A."/>
            <person name="Krautwurst S."/>
            <person name="Marz M."/>
            <person name="Jogler C."/>
            <person name="Lobo Da Cunha A."/>
            <person name="Catita J."/>
            <person name="Goncalves H."/>
            <person name="Gonzalez I."/>
            <person name="Reyes F."/>
            <person name="Lage O.M."/>
        </authorList>
    </citation>
    <scope>NUCLEOTIDE SEQUENCE</scope>
    <source>
        <strain evidence="3">M600PL45_2</strain>
    </source>
</reference>
<proteinExistence type="predicted"/>